<dbReference type="InterPro" id="IPR006597">
    <property type="entry name" value="Sel1-like"/>
</dbReference>
<dbReference type="SUPFAM" id="SSF81901">
    <property type="entry name" value="HCP-like"/>
    <property type="match status" value="1"/>
</dbReference>
<dbReference type="EMBL" id="JACIFV010000010">
    <property type="protein sequence ID" value="MBB4193054.1"/>
    <property type="molecule type" value="Genomic_DNA"/>
</dbReference>
<dbReference type="SMART" id="SM00671">
    <property type="entry name" value="SEL1"/>
    <property type="match status" value="4"/>
</dbReference>
<accession>A0A7W6Q9G0</accession>
<reference evidence="1 2" key="1">
    <citation type="submission" date="2020-08" db="EMBL/GenBank/DDBJ databases">
        <title>Genomic Encyclopedia of Type Strains, Phase IV (KMG-V): Genome sequencing to study the core and pangenomes of soil and plant-associated prokaryotes.</title>
        <authorList>
            <person name="Whitman W."/>
        </authorList>
    </citation>
    <scope>NUCLEOTIDE SEQUENCE [LARGE SCALE GENOMIC DNA]</scope>
    <source>
        <strain evidence="1 2">SEMIA 4074</strain>
    </source>
</reference>
<evidence type="ECO:0000313" key="1">
    <source>
        <dbReference type="EMBL" id="MBB4193054.1"/>
    </source>
</evidence>
<dbReference type="PANTHER" id="PTHR43628:SF1">
    <property type="entry name" value="CHITIN SYNTHASE REGULATORY FACTOR 2-RELATED"/>
    <property type="match status" value="1"/>
</dbReference>
<dbReference type="PANTHER" id="PTHR43628">
    <property type="entry name" value="ACTIVATOR OF C KINASE PROTEIN 1-RELATED"/>
    <property type="match status" value="1"/>
</dbReference>
<dbReference type="InterPro" id="IPR052945">
    <property type="entry name" value="Mitotic_Regulator"/>
</dbReference>
<organism evidence="1 2">
    <name type="scientific">Rhizobium aethiopicum</name>
    <dbReference type="NCBI Taxonomy" id="1138170"/>
    <lineage>
        <taxon>Bacteria</taxon>
        <taxon>Pseudomonadati</taxon>
        <taxon>Pseudomonadota</taxon>
        <taxon>Alphaproteobacteria</taxon>
        <taxon>Hyphomicrobiales</taxon>
        <taxon>Rhizobiaceae</taxon>
        <taxon>Rhizobium/Agrobacterium group</taxon>
        <taxon>Rhizobium</taxon>
    </lineage>
</organism>
<sequence length="1003" mass="110412">MNLATRKSRLLVGALTTTVVILALAPALRASEMPRQLAAETKKAYQSEQKALADYRASKEASELLDYARLLARGRITSDHNPLRVADIDAAIAVYRSLLTDRRDAKLNAKVTAELGELLMRRGGAANEAEAEALRAKLQPAKPVNQAPADVEAPTQDLSTDTEAALRDKMSNGSLDAAFELLLSLKRENSNEVDTLRSQMMLMANLSALDDDSAVIRLAGRYATSFDAQQHPSVLKSLLELTAAGGRDSAVGVIEKNRDVLVSILGKEELRHLIWMLVDGGSTRAAELIALDLVDDNIYGFDETDSKWALSMLDEAKSYRANYLNAKLYYQGIYVKRDLVRATAAMDKMLEGAAEAGQERLIVADRFARINLSDSLIAKYALPIYLEIWKGGNSSVIGRLARIIVSAEKAGYYATQADMPIPPEQLVGELSSAYNAGDLSIGFILGDIFREGRLVKEEPTRARAIYEELKQQYADSSEMQLKLREALAKLVRQDLEVTLNYSPYYAEVRTLADQHNLWAMKEYGVLLAKGAPQLEANLEVGFTLLLNALSEGYFTAGPEAAELALSTGSPDKLKRLADVYASFDPRTLTPESKVQLAKIDFALKQFSEAEALLNTPEMMELPTGRFLLAQVGLANGKLDAAEAHRQMKDVVVSFNGDDATLLGFIQKLSLEDGLSADFAEPVLIRLAQLADRRDVNAITAAFKIRQKWPSSQALNFRKVVGWCNILAERGQGGPLTRVAVNVNAKAVGDESYQYLIDTVESALPHLPTNGNLRMFLARQYLSGKYRPKNFAKADQLTKEAAELGNEEALNSIATNYYFGQDVEMDRDRAEALYRDLAFMGSNRSALALARSYSKGPSSRVYESRAFAYYIKAALNGSVTAMTEMGRSYLAGAGAVQNEQKGVAWLEKAAALGNTDAMIQLYYYSFIKNPTNQNPEAERWLNALVAAEVPDMILRKAVLLYDRDKDANKDEIFALLDHAEELGSQFARRLKNSFVKEARAGISK</sequence>
<dbReference type="Gene3D" id="1.25.40.10">
    <property type="entry name" value="Tetratricopeptide repeat domain"/>
    <property type="match status" value="2"/>
</dbReference>
<dbReference type="AlphaFoldDB" id="A0A7W6Q9G0"/>
<dbReference type="Pfam" id="PF08238">
    <property type="entry name" value="Sel1"/>
    <property type="match status" value="5"/>
</dbReference>
<proteinExistence type="predicted"/>
<protein>
    <submittedName>
        <fullName evidence="1">TPR repeat protein</fullName>
    </submittedName>
</protein>
<dbReference type="Proteomes" id="UP000524492">
    <property type="component" value="Unassembled WGS sequence"/>
</dbReference>
<dbReference type="InterPro" id="IPR011990">
    <property type="entry name" value="TPR-like_helical_dom_sf"/>
</dbReference>
<gene>
    <name evidence="1" type="ORF">GGD53_003218</name>
</gene>
<comment type="caution">
    <text evidence="1">The sequence shown here is derived from an EMBL/GenBank/DDBJ whole genome shotgun (WGS) entry which is preliminary data.</text>
</comment>
<dbReference type="RefSeq" id="WP_184457499.1">
    <property type="nucleotide sequence ID" value="NZ_JACIFV010000010.1"/>
</dbReference>
<evidence type="ECO:0000313" key="2">
    <source>
        <dbReference type="Proteomes" id="UP000524492"/>
    </source>
</evidence>
<keyword evidence="2" id="KW-1185">Reference proteome</keyword>
<name>A0A7W6Q9G0_9HYPH</name>